<protein>
    <submittedName>
        <fullName evidence="2">Uncharacterized protein</fullName>
    </submittedName>
</protein>
<evidence type="ECO:0000313" key="3">
    <source>
        <dbReference type="Proteomes" id="UP000280698"/>
    </source>
</evidence>
<feature type="region of interest" description="Disordered" evidence="1">
    <location>
        <begin position="103"/>
        <end position="166"/>
    </location>
</feature>
<proteinExistence type="predicted"/>
<feature type="region of interest" description="Disordered" evidence="1">
    <location>
        <begin position="191"/>
        <end position="255"/>
    </location>
</feature>
<comment type="caution">
    <text evidence="2">The sequence shown here is derived from an EMBL/GenBank/DDBJ whole genome shotgun (WGS) entry which is preliminary data.</text>
</comment>
<evidence type="ECO:0000313" key="2">
    <source>
        <dbReference type="EMBL" id="RNM01188.1"/>
    </source>
</evidence>
<reference evidence="2 3" key="1">
    <citation type="submission" date="2018-11" db="EMBL/GenBank/DDBJ databases">
        <title>Micromonospora sp. PPF5-17, a new actinomycetes isolated from a hot spring soil.</title>
        <authorList>
            <person name="Thawai C."/>
        </authorList>
    </citation>
    <scope>NUCLEOTIDE SEQUENCE [LARGE SCALE GENOMIC DNA]</scope>
    <source>
        <strain evidence="2 3">PPF5-17</strain>
    </source>
</reference>
<sequence>MDQETVERLLIGSVADAPGGPEVLVRLLAAVRAAPHPHELTGEAAALQAFRLARAGSPVVPASRPERRWLTGLLGAKVALAALLAAATGGVALAAATGTLPGPLGHGPDTTPSAGAGSHPSRPSGPDASATPGADRTARPGNSASLTGLCNSYRNEPGGNAHKTLESPRFAELVTAAGGRDEVAGYCDRLLGERGKPSASNAGGTKRPDPRPSDDGTGQPKHTPSTPAVTVTPTSRPSEAADPANRPASVGPTQH</sequence>
<dbReference type="EMBL" id="RJLN01000005">
    <property type="protein sequence ID" value="RNM01188.1"/>
    <property type="molecule type" value="Genomic_DNA"/>
</dbReference>
<dbReference type="Proteomes" id="UP000280698">
    <property type="component" value="Unassembled WGS sequence"/>
</dbReference>
<feature type="compositionally biased region" description="Polar residues" evidence="1">
    <location>
        <begin position="140"/>
        <end position="154"/>
    </location>
</feature>
<keyword evidence="3" id="KW-1185">Reference proteome</keyword>
<organism evidence="2 3">
    <name type="scientific">Micromonospora solifontis</name>
    <dbReference type="NCBI Taxonomy" id="2487138"/>
    <lineage>
        <taxon>Bacteria</taxon>
        <taxon>Bacillati</taxon>
        <taxon>Actinomycetota</taxon>
        <taxon>Actinomycetes</taxon>
        <taxon>Micromonosporales</taxon>
        <taxon>Micromonosporaceae</taxon>
        <taxon>Micromonospora</taxon>
    </lineage>
</organism>
<feature type="compositionally biased region" description="Low complexity" evidence="1">
    <location>
        <begin position="103"/>
        <end position="112"/>
    </location>
</feature>
<gene>
    <name evidence="2" type="ORF">EFE23_03380</name>
</gene>
<evidence type="ECO:0000256" key="1">
    <source>
        <dbReference type="SAM" id="MobiDB-lite"/>
    </source>
</evidence>
<accession>A0ABX9WL59</accession>
<feature type="compositionally biased region" description="Low complexity" evidence="1">
    <location>
        <begin position="223"/>
        <end position="238"/>
    </location>
</feature>
<name>A0ABX9WL59_9ACTN</name>